<name>A0AAV7N532_PLEWA</name>
<evidence type="ECO:0000256" key="1">
    <source>
        <dbReference type="SAM" id="MobiDB-lite"/>
    </source>
</evidence>
<comment type="caution">
    <text evidence="2">The sequence shown here is derived from an EMBL/GenBank/DDBJ whole genome shotgun (WGS) entry which is preliminary data.</text>
</comment>
<gene>
    <name evidence="2" type="ORF">NDU88_005184</name>
</gene>
<sequence>MFYSHCGIRVLITEETVWPYGVAGGARRRKRERREEDRSARAEAWEWWGSAGSGPKIQASRAGNGVGFTPECGPGRLDVSAEVPGRRGRHAVARSLKQYIWRKELCTDPGKRSKGRETHHHGE</sequence>
<keyword evidence="3" id="KW-1185">Reference proteome</keyword>
<feature type="region of interest" description="Disordered" evidence="1">
    <location>
        <begin position="56"/>
        <end position="76"/>
    </location>
</feature>
<evidence type="ECO:0000313" key="2">
    <source>
        <dbReference type="EMBL" id="KAJ1107795.1"/>
    </source>
</evidence>
<protein>
    <submittedName>
        <fullName evidence="2">Uncharacterized protein</fullName>
    </submittedName>
</protein>
<proteinExistence type="predicted"/>
<evidence type="ECO:0000313" key="3">
    <source>
        <dbReference type="Proteomes" id="UP001066276"/>
    </source>
</evidence>
<reference evidence="2" key="1">
    <citation type="journal article" date="2022" name="bioRxiv">
        <title>Sequencing and chromosome-scale assembly of the giantPleurodeles waltlgenome.</title>
        <authorList>
            <person name="Brown T."/>
            <person name="Elewa A."/>
            <person name="Iarovenko S."/>
            <person name="Subramanian E."/>
            <person name="Araus A.J."/>
            <person name="Petzold A."/>
            <person name="Susuki M."/>
            <person name="Suzuki K.-i.T."/>
            <person name="Hayashi T."/>
            <person name="Toyoda A."/>
            <person name="Oliveira C."/>
            <person name="Osipova E."/>
            <person name="Leigh N.D."/>
            <person name="Simon A."/>
            <person name="Yun M.H."/>
        </authorList>
    </citation>
    <scope>NUCLEOTIDE SEQUENCE</scope>
    <source>
        <strain evidence="2">20211129_DDA</strain>
        <tissue evidence="2">Liver</tissue>
    </source>
</reference>
<dbReference type="AlphaFoldDB" id="A0AAV7N532"/>
<organism evidence="2 3">
    <name type="scientific">Pleurodeles waltl</name>
    <name type="common">Iberian ribbed newt</name>
    <dbReference type="NCBI Taxonomy" id="8319"/>
    <lineage>
        <taxon>Eukaryota</taxon>
        <taxon>Metazoa</taxon>
        <taxon>Chordata</taxon>
        <taxon>Craniata</taxon>
        <taxon>Vertebrata</taxon>
        <taxon>Euteleostomi</taxon>
        <taxon>Amphibia</taxon>
        <taxon>Batrachia</taxon>
        <taxon>Caudata</taxon>
        <taxon>Salamandroidea</taxon>
        <taxon>Salamandridae</taxon>
        <taxon>Pleurodelinae</taxon>
        <taxon>Pleurodeles</taxon>
    </lineage>
</organism>
<dbReference type="EMBL" id="JANPWB010000013">
    <property type="protein sequence ID" value="KAJ1107795.1"/>
    <property type="molecule type" value="Genomic_DNA"/>
</dbReference>
<accession>A0AAV7N532</accession>
<dbReference type="Proteomes" id="UP001066276">
    <property type="component" value="Chromosome 9"/>
</dbReference>